<evidence type="ECO:0000313" key="1">
    <source>
        <dbReference type="EMBL" id="EYU13880.1"/>
    </source>
</evidence>
<dbReference type="AlphaFoldDB" id="A0A022PHA0"/>
<reference evidence="1 2" key="1">
    <citation type="submission" date="2014-03" db="EMBL/GenBank/DDBJ databases">
        <title>Draft Genome of Photorhabdus luminescens BA1, an Egyptian Isolate.</title>
        <authorList>
            <person name="Ghazal S."/>
            <person name="Hurst S.G.IV."/>
            <person name="Morris K."/>
            <person name="Thomas K."/>
            <person name="Tisa L.S."/>
        </authorList>
    </citation>
    <scope>NUCLEOTIDE SEQUENCE [LARGE SCALE GENOMIC DNA]</scope>
    <source>
        <strain evidence="1 2">BA1</strain>
    </source>
</reference>
<comment type="caution">
    <text evidence="1">The sequence shown here is derived from an EMBL/GenBank/DDBJ whole genome shotgun (WGS) entry which is preliminary data.</text>
</comment>
<evidence type="ECO:0000313" key="2">
    <source>
        <dbReference type="Proteomes" id="UP000023464"/>
    </source>
</evidence>
<name>A0A022PHA0_9GAMM</name>
<dbReference type="Proteomes" id="UP000023464">
    <property type="component" value="Unassembled WGS sequence"/>
</dbReference>
<keyword evidence="2" id="KW-1185">Reference proteome</keyword>
<sequence>MNNQDALFPIIKDDIAFDTLLAQAKAIIERYSGQYWSDMSENDPGITLLEAYCYSASDLAYRHSLPLKDLLTPTPEEQTAGEGIFPQEFGPQQMLTCGPITAEDYRRVLLDLHSSDPMNDTKEGYFLFNDARLVCEPKDQRYTYWYSKKKREYSFMQIPDSESEQLTLRGNYWLYLLPGRETQADNKLAQEKLNAFLKDNRNLGEWVSKIIWLQPVDLPLKIDIQLDDDVKDIADIFAQIYMTAEQTIIEKPLRYTTQAMKEMGYSNEEIFDGPYLHHGWMPQLPPIRDYNGAMVLNLSHLVNQLLAIKGVQGVTRLELDKEKYDASIISPLSGDNWSWKIIKEHYYPRLWGEDPLALMASSDSPLTIIAKGGVKVTVSREDIEKKLITEPLINTKPELLNWGKHRKVRDYYPASNKLPACYGLQTNKHTLQQLQLHQFMLPFEQLLANGCAELALLPKLLAFKQRGNRVYGVQWPFKANTVSHRVHQQIIPDLIAKLSRDSQIDIGNDIQKPNYIKELTILDHLLGYFGAELAARPLTLDFRDFLNTQRGYLAQQPELTYQRNNIRIDKVSALQKRIAARLGLGGECFSDIPNLANLPFYLIEHRQLLPVKPDIQFDTPQKPDSLVVEDEQLKITQKDTTGRLLQGQVINLIIIEGDREFTLRGQMITEVSGEIFSLSMRNSTDLKHNLARVLVAFEQDKLRWQNSPIWLEDMDYQLVYADAAYQNNTEDERWITSSAQSPFPAMIEENDEITLKYAITPSRPFKKALTHAVRKKTRSEYEFKAHVVKFDRIKGKILIKRNEDSQDNFPPEAEAWRYRWYFSSEKYALSDRFSFVVSVVVNHQLIENNRVDSYKLESWVKSEILAEFPAHISMIIHWLSPKHFEDFANTYKRWQNNDAPLGDEAYHILETLTLGRLPSAATGTGSMRIATEKQRIEVIGESGDQWSEEVIKNNQLLYVPYTKRAVRVDVDLIKENDKAIAVSEFLYQPVDNKGKLVFLTDNNQIGPECTVLESNNAWTDYYVKVKKNKNGVITDEILHIKGRKKVGINLSWKAMNLYDPPAGNSWSFYYGFILGDDQDLSGALFYTEEPLILSLNYISDSQDIKGEIRAKFGFYFTYDGR</sequence>
<dbReference type="EMBL" id="JFGV01000066">
    <property type="protein sequence ID" value="EYU13880.1"/>
    <property type="molecule type" value="Genomic_DNA"/>
</dbReference>
<accession>A0A022PHA0</accession>
<proteinExistence type="predicted"/>
<dbReference type="RefSeq" id="WP_036781773.1">
    <property type="nucleotide sequence ID" value="NZ_CAWLTM010000049.1"/>
</dbReference>
<protein>
    <submittedName>
        <fullName evidence="1">Uncharacterized protein</fullName>
    </submittedName>
</protein>
<organism evidence="1 2">
    <name type="scientific">Photorhabdus aegyptia</name>
    <dbReference type="NCBI Taxonomy" id="2805098"/>
    <lineage>
        <taxon>Bacteria</taxon>
        <taxon>Pseudomonadati</taxon>
        <taxon>Pseudomonadota</taxon>
        <taxon>Gammaproteobacteria</taxon>
        <taxon>Enterobacterales</taxon>
        <taxon>Morganellaceae</taxon>
        <taxon>Photorhabdus</taxon>
    </lineage>
</organism>
<gene>
    <name evidence="1" type="ORF">BA1DRAFT_03627</name>
</gene>
<dbReference type="PATRIC" id="fig|1393736.3.peg.3701"/>